<protein>
    <submittedName>
        <fullName evidence="3">Alpha/beta hydrolase</fullName>
    </submittedName>
</protein>
<keyword evidence="1 3" id="KW-0378">Hydrolase</keyword>
<name>A0A432YWX9_9GAMM</name>
<dbReference type="PANTHER" id="PTHR46118:SF4">
    <property type="entry name" value="PROTEIN ABHD11"/>
    <property type="match status" value="1"/>
</dbReference>
<gene>
    <name evidence="3" type="ORF">CWI73_02845</name>
</gene>
<comment type="caution">
    <text evidence="3">The sequence shown here is derived from an EMBL/GenBank/DDBJ whole genome shotgun (WGS) entry which is preliminary data.</text>
</comment>
<dbReference type="RefSeq" id="WP_126751456.1">
    <property type="nucleotide sequence ID" value="NZ_JBHUMT010000016.1"/>
</dbReference>
<dbReference type="Proteomes" id="UP000288361">
    <property type="component" value="Unassembled WGS sequence"/>
</dbReference>
<dbReference type="InterPro" id="IPR000073">
    <property type="entry name" value="AB_hydrolase_1"/>
</dbReference>
<feature type="domain" description="AB hydrolase-1" evidence="2">
    <location>
        <begin position="18"/>
        <end position="117"/>
    </location>
</feature>
<dbReference type="SUPFAM" id="SSF53474">
    <property type="entry name" value="alpha/beta-Hydrolases"/>
    <property type="match status" value="1"/>
</dbReference>
<organism evidence="3 4">
    <name type="scientific">Idiomarina piscisalsi</name>
    <dbReference type="NCBI Taxonomy" id="1096243"/>
    <lineage>
        <taxon>Bacteria</taxon>
        <taxon>Pseudomonadati</taxon>
        <taxon>Pseudomonadota</taxon>
        <taxon>Gammaproteobacteria</taxon>
        <taxon>Alteromonadales</taxon>
        <taxon>Idiomarinaceae</taxon>
        <taxon>Idiomarina</taxon>
    </lineage>
</organism>
<dbReference type="AlphaFoldDB" id="A0A432YWX9"/>
<evidence type="ECO:0000256" key="1">
    <source>
        <dbReference type="ARBA" id="ARBA00022801"/>
    </source>
</evidence>
<evidence type="ECO:0000259" key="2">
    <source>
        <dbReference type="Pfam" id="PF00561"/>
    </source>
</evidence>
<reference evidence="3 4" key="1">
    <citation type="journal article" date="2011" name="Front. Microbiol.">
        <title>Genomic signatures of strain selection and enhancement in Bacillus atrophaeus var. globigii, a historical biowarfare simulant.</title>
        <authorList>
            <person name="Gibbons H.S."/>
            <person name="Broomall S.M."/>
            <person name="McNew L.A."/>
            <person name="Daligault H."/>
            <person name="Chapman C."/>
            <person name="Bruce D."/>
            <person name="Karavis M."/>
            <person name="Krepps M."/>
            <person name="McGregor P.A."/>
            <person name="Hong C."/>
            <person name="Park K.H."/>
            <person name="Akmal A."/>
            <person name="Feldman A."/>
            <person name="Lin J.S."/>
            <person name="Chang W.E."/>
            <person name="Higgs B.W."/>
            <person name="Demirev P."/>
            <person name="Lindquist J."/>
            <person name="Liem A."/>
            <person name="Fochler E."/>
            <person name="Read T.D."/>
            <person name="Tapia R."/>
            <person name="Johnson S."/>
            <person name="Bishop-Lilly K.A."/>
            <person name="Detter C."/>
            <person name="Han C."/>
            <person name="Sozhamannan S."/>
            <person name="Rosenzweig C.N."/>
            <person name="Skowronski E.W."/>
        </authorList>
    </citation>
    <scope>NUCLEOTIDE SEQUENCE [LARGE SCALE GENOMIC DNA]</scope>
    <source>
        <strain evidence="3 4">TPS4-2</strain>
    </source>
</reference>
<dbReference type="PRINTS" id="PR00111">
    <property type="entry name" value="ABHYDROLASE"/>
</dbReference>
<dbReference type="EMBL" id="PIQA01000001">
    <property type="protein sequence ID" value="RUO67812.1"/>
    <property type="molecule type" value="Genomic_DNA"/>
</dbReference>
<accession>A0A432YWX9</accession>
<evidence type="ECO:0000313" key="4">
    <source>
        <dbReference type="Proteomes" id="UP000288361"/>
    </source>
</evidence>
<dbReference type="PANTHER" id="PTHR46118">
    <property type="entry name" value="PROTEIN ABHD11"/>
    <property type="match status" value="1"/>
</dbReference>
<evidence type="ECO:0000313" key="3">
    <source>
        <dbReference type="EMBL" id="RUO67812.1"/>
    </source>
</evidence>
<sequence length="258" mass="28754">MADSKQLNHETLGNSKNPAVIIIHGLFGDKDNLKRLARELESDFFCVLPDVRNHGDSFHSNDMTYPSMAKDIIALADDLNLDKFHLVGHSMGGKIAMEVAMSSPERVLSAVFVDISPAAYEGTHDRIMDALCGLDLSQVKSRGDADKQLADAIAEKGVRQFLLKNLKRTDDGYQWRLNINALKECYSEISGAVSENTYDGKALFIKGGNSNYLTEKHEDAVKKRFSNASVKVIDDTGHWLHAEKPRIFNRLVRDFLTA</sequence>
<dbReference type="Gene3D" id="3.40.50.1820">
    <property type="entry name" value="alpha/beta hydrolase"/>
    <property type="match status" value="1"/>
</dbReference>
<proteinExistence type="predicted"/>
<dbReference type="GO" id="GO:0016787">
    <property type="term" value="F:hydrolase activity"/>
    <property type="evidence" value="ECO:0007669"/>
    <property type="project" value="UniProtKB-KW"/>
</dbReference>
<dbReference type="InterPro" id="IPR029058">
    <property type="entry name" value="AB_hydrolase_fold"/>
</dbReference>
<dbReference type="Pfam" id="PF00561">
    <property type="entry name" value="Abhydrolase_1"/>
    <property type="match status" value="1"/>
</dbReference>